<sequence length="55" mass="6129">METGNANQKSSREPTGRNSPGNLAYQINIPLSDVFYDPPIPVIEYVPSSSCNSWW</sequence>
<evidence type="ECO:0000313" key="2">
    <source>
        <dbReference type="EMBL" id="CAG8522438.1"/>
    </source>
</evidence>
<organism evidence="2 3">
    <name type="scientific">Diversispora eburnea</name>
    <dbReference type="NCBI Taxonomy" id="1213867"/>
    <lineage>
        <taxon>Eukaryota</taxon>
        <taxon>Fungi</taxon>
        <taxon>Fungi incertae sedis</taxon>
        <taxon>Mucoromycota</taxon>
        <taxon>Glomeromycotina</taxon>
        <taxon>Glomeromycetes</taxon>
        <taxon>Diversisporales</taxon>
        <taxon>Diversisporaceae</taxon>
        <taxon>Diversispora</taxon>
    </lineage>
</organism>
<evidence type="ECO:0000256" key="1">
    <source>
        <dbReference type="SAM" id="MobiDB-lite"/>
    </source>
</evidence>
<dbReference type="EMBL" id="CAJVPK010000527">
    <property type="protein sequence ID" value="CAG8522438.1"/>
    <property type="molecule type" value="Genomic_DNA"/>
</dbReference>
<dbReference type="Proteomes" id="UP000789706">
    <property type="component" value="Unassembled WGS sequence"/>
</dbReference>
<proteinExistence type="predicted"/>
<dbReference type="AlphaFoldDB" id="A0A9N9A7Y2"/>
<gene>
    <name evidence="2" type="ORF">DEBURN_LOCUS5731</name>
</gene>
<feature type="region of interest" description="Disordered" evidence="1">
    <location>
        <begin position="1"/>
        <end position="22"/>
    </location>
</feature>
<evidence type="ECO:0000313" key="3">
    <source>
        <dbReference type="Proteomes" id="UP000789706"/>
    </source>
</evidence>
<keyword evidence="3" id="KW-1185">Reference proteome</keyword>
<comment type="caution">
    <text evidence="2">The sequence shown here is derived from an EMBL/GenBank/DDBJ whole genome shotgun (WGS) entry which is preliminary data.</text>
</comment>
<accession>A0A9N9A7Y2</accession>
<protein>
    <submittedName>
        <fullName evidence="2">5070_t:CDS:1</fullName>
    </submittedName>
</protein>
<name>A0A9N9A7Y2_9GLOM</name>
<reference evidence="2" key="1">
    <citation type="submission" date="2021-06" db="EMBL/GenBank/DDBJ databases">
        <authorList>
            <person name="Kallberg Y."/>
            <person name="Tangrot J."/>
            <person name="Rosling A."/>
        </authorList>
    </citation>
    <scope>NUCLEOTIDE SEQUENCE</scope>
    <source>
        <strain evidence="2">AZ414A</strain>
    </source>
</reference>
<dbReference type="OrthoDB" id="2333333at2759"/>